<feature type="domain" description="DUF7507" evidence="2">
    <location>
        <begin position="425"/>
        <end position="467"/>
    </location>
</feature>
<gene>
    <name evidence="3" type="ORF">SAMN04488108_4093</name>
</gene>
<dbReference type="Pfam" id="PF24346">
    <property type="entry name" value="DUF7507"/>
    <property type="match status" value="4"/>
</dbReference>
<sequence>NAGTFTNTATVTGTPPVGADVTDDDSDTQTFIQEPEIAIVKSAEVDSEDDCYDTGDIVTYTFVVTNLGNVTLENVTIDETYHFTGTGTLGAVTFVSSSMGSVEGTLLPNETATYTVEYEITQEDTDTRYIDNQAEVTGSYGDGMTVDDLSGETNADDEVTQVDLCQQPSIAIVKSAEVISDDDCYDTGDTVIYTFVVTNTGNVTLENVTIDETYHFTGTGTLGAVTFVSSSMGSAEGTLKPGESATYTAEYVITQQDTDTRFINNQAEVTGYYLLAFSNEFFVTDLSGDSVDADNETQVDLCQRPDLSIAKSLVSNDDVVGGSVNYEITVTNTGNVTLYDIYVVDDKAGLMEVVPVLAPGASISFQASVIITQEMIDEGCFYNTAYAEIREVIDEQQQPGEGEDVEYRVVLRDDSNEVEVCFTQTPEIKITKTASYDDGGDCSDVGEEILYTFVVTNTGNVTLSSVT</sequence>
<name>A0A1M7ZKJ1_9BACT</name>
<organism evidence="3 4">
    <name type="scientific">Algoriphagus zhangzhouensis</name>
    <dbReference type="NCBI Taxonomy" id="1073327"/>
    <lineage>
        <taxon>Bacteria</taxon>
        <taxon>Pseudomonadati</taxon>
        <taxon>Bacteroidota</taxon>
        <taxon>Cytophagia</taxon>
        <taxon>Cytophagales</taxon>
        <taxon>Cyclobacteriaceae</taxon>
        <taxon>Algoriphagus</taxon>
    </lineage>
</organism>
<dbReference type="InterPro" id="IPR013783">
    <property type="entry name" value="Ig-like_fold"/>
</dbReference>
<feature type="domain" description="DUF7507" evidence="2">
    <location>
        <begin position="34"/>
        <end position="148"/>
    </location>
</feature>
<feature type="domain" description="DUF7507" evidence="2">
    <location>
        <begin position="167"/>
        <end position="272"/>
    </location>
</feature>
<evidence type="ECO:0000259" key="2">
    <source>
        <dbReference type="Pfam" id="PF24346"/>
    </source>
</evidence>
<dbReference type="InterPro" id="IPR047589">
    <property type="entry name" value="DUF11_rpt"/>
</dbReference>
<feature type="domain" description="DUF7507" evidence="2">
    <location>
        <begin position="305"/>
        <end position="389"/>
    </location>
</feature>
<dbReference type="PANTHER" id="PTHR34819">
    <property type="entry name" value="LARGE CYSTEINE-RICH PERIPLASMIC PROTEIN OMCB"/>
    <property type="match status" value="1"/>
</dbReference>
<evidence type="ECO:0000256" key="1">
    <source>
        <dbReference type="SAM" id="MobiDB-lite"/>
    </source>
</evidence>
<proteinExistence type="predicted"/>
<dbReference type="NCBIfam" id="TIGR01451">
    <property type="entry name" value="B_ant_repeat"/>
    <property type="match status" value="3"/>
</dbReference>
<dbReference type="Gene3D" id="2.60.40.10">
    <property type="entry name" value="Immunoglobulins"/>
    <property type="match status" value="1"/>
</dbReference>
<dbReference type="InterPro" id="IPR051172">
    <property type="entry name" value="Chlamydia_OmcB"/>
</dbReference>
<dbReference type="EMBL" id="FRXN01000015">
    <property type="protein sequence ID" value="SHO65430.1"/>
    <property type="molecule type" value="Genomic_DNA"/>
</dbReference>
<evidence type="ECO:0000313" key="3">
    <source>
        <dbReference type="EMBL" id="SHO65430.1"/>
    </source>
</evidence>
<dbReference type="STRING" id="1073327.SAMN04488108_4093"/>
<reference evidence="4" key="1">
    <citation type="submission" date="2016-12" db="EMBL/GenBank/DDBJ databases">
        <authorList>
            <person name="Varghese N."/>
            <person name="Submissions S."/>
        </authorList>
    </citation>
    <scope>NUCLEOTIDE SEQUENCE [LARGE SCALE GENOMIC DNA]</scope>
    <source>
        <strain evidence="4">DSM 25035</strain>
    </source>
</reference>
<accession>A0A1M7ZKJ1</accession>
<dbReference type="InterPro" id="IPR055354">
    <property type="entry name" value="DUF7507"/>
</dbReference>
<dbReference type="AlphaFoldDB" id="A0A1M7ZKJ1"/>
<evidence type="ECO:0000313" key="4">
    <source>
        <dbReference type="Proteomes" id="UP000184609"/>
    </source>
</evidence>
<dbReference type="RefSeq" id="WP_134204626.1">
    <property type="nucleotide sequence ID" value="NZ_FRXN01000015.1"/>
</dbReference>
<feature type="non-terminal residue" evidence="3">
    <location>
        <position position="1"/>
    </location>
</feature>
<feature type="non-terminal residue" evidence="3">
    <location>
        <position position="467"/>
    </location>
</feature>
<feature type="compositionally biased region" description="Low complexity" evidence="1">
    <location>
        <begin position="1"/>
        <end position="19"/>
    </location>
</feature>
<dbReference type="OrthoDB" id="904955at2"/>
<dbReference type="Proteomes" id="UP000184609">
    <property type="component" value="Unassembled WGS sequence"/>
</dbReference>
<protein>
    <submittedName>
        <fullName evidence="3">Conserved repeat domain-containing protein</fullName>
    </submittedName>
</protein>
<keyword evidence="4" id="KW-1185">Reference proteome</keyword>
<feature type="region of interest" description="Disordered" evidence="1">
    <location>
        <begin position="1"/>
        <end position="26"/>
    </location>
</feature>